<dbReference type="EMBL" id="VDCQ01000054">
    <property type="protein sequence ID" value="TNJ62720.1"/>
    <property type="molecule type" value="Genomic_DNA"/>
</dbReference>
<evidence type="ECO:0000256" key="3">
    <source>
        <dbReference type="ARBA" id="ARBA00012438"/>
    </source>
</evidence>
<comment type="catalytic activity">
    <reaction evidence="1">
        <text>ATP + protein L-histidine = ADP + protein N-phospho-L-histidine.</text>
        <dbReference type="EC" id="2.7.13.3"/>
    </reaction>
</comment>
<keyword evidence="10" id="KW-0902">Two-component regulatory system</keyword>
<keyword evidence="16" id="KW-1185">Reference proteome</keyword>
<name>A0A5C4T1T6_9BACL</name>
<accession>A0A5C4T1T6</accession>
<evidence type="ECO:0000256" key="2">
    <source>
        <dbReference type="ARBA" id="ARBA00004651"/>
    </source>
</evidence>
<dbReference type="GO" id="GO:0005886">
    <property type="term" value="C:plasma membrane"/>
    <property type="evidence" value="ECO:0007669"/>
    <property type="project" value="UniProtKB-SubCell"/>
</dbReference>
<keyword evidence="11 12" id="KW-0472">Membrane</keyword>
<evidence type="ECO:0000256" key="12">
    <source>
        <dbReference type="SAM" id="Phobius"/>
    </source>
</evidence>
<protein>
    <recommendedName>
        <fullName evidence="3">histidine kinase</fullName>
        <ecNumber evidence="3">2.7.13.3</ecNumber>
    </recommendedName>
</protein>
<dbReference type="PANTHER" id="PTHR34220">
    <property type="entry name" value="SENSOR HISTIDINE KINASE YPDA"/>
    <property type="match status" value="1"/>
</dbReference>
<dbReference type="InterPro" id="IPR003660">
    <property type="entry name" value="HAMP_dom"/>
</dbReference>
<dbReference type="Pfam" id="PF00672">
    <property type="entry name" value="HAMP"/>
    <property type="match status" value="1"/>
</dbReference>
<dbReference type="SUPFAM" id="SSF55874">
    <property type="entry name" value="ATPase domain of HSP90 chaperone/DNA topoisomerase II/histidine kinase"/>
    <property type="match status" value="1"/>
</dbReference>
<organism evidence="15 16">
    <name type="scientific">Paenibacillus hemerocallicola</name>
    <dbReference type="NCBI Taxonomy" id="1172614"/>
    <lineage>
        <taxon>Bacteria</taxon>
        <taxon>Bacillati</taxon>
        <taxon>Bacillota</taxon>
        <taxon>Bacilli</taxon>
        <taxon>Bacillales</taxon>
        <taxon>Paenibacillaceae</taxon>
        <taxon>Paenibacillus</taxon>
    </lineage>
</organism>
<gene>
    <name evidence="15" type="ORF">FE784_29190</name>
</gene>
<dbReference type="Pfam" id="PF02518">
    <property type="entry name" value="HATPase_c"/>
    <property type="match status" value="1"/>
</dbReference>
<evidence type="ECO:0000256" key="6">
    <source>
        <dbReference type="ARBA" id="ARBA00022679"/>
    </source>
</evidence>
<dbReference type="InterPro" id="IPR005467">
    <property type="entry name" value="His_kinase_dom"/>
</dbReference>
<evidence type="ECO:0000256" key="1">
    <source>
        <dbReference type="ARBA" id="ARBA00000085"/>
    </source>
</evidence>
<dbReference type="InterPro" id="IPR050640">
    <property type="entry name" value="Bact_2-comp_sensor_kinase"/>
</dbReference>
<feature type="transmembrane region" description="Helical" evidence="12">
    <location>
        <begin position="285"/>
        <end position="306"/>
    </location>
</feature>
<keyword evidence="7" id="KW-0547">Nucleotide-binding</keyword>
<reference evidence="15 16" key="1">
    <citation type="submission" date="2019-05" db="EMBL/GenBank/DDBJ databases">
        <title>We sequenced the genome of Paenibacillus hemerocallicola KCTC 33185 for further insight into its adaptation and study the phylogeny of Paenibacillus.</title>
        <authorList>
            <person name="Narsing Rao M.P."/>
        </authorList>
    </citation>
    <scope>NUCLEOTIDE SEQUENCE [LARGE SCALE GENOMIC DNA]</scope>
    <source>
        <strain evidence="15 16">KCTC 33185</strain>
    </source>
</reference>
<evidence type="ECO:0000313" key="16">
    <source>
        <dbReference type="Proteomes" id="UP000307943"/>
    </source>
</evidence>
<dbReference type="RefSeq" id="WP_139605790.1">
    <property type="nucleotide sequence ID" value="NZ_VDCQ01000054.1"/>
</dbReference>
<comment type="caution">
    <text evidence="15">The sequence shown here is derived from an EMBL/GenBank/DDBJ whole genome shotgun (WGS) entry which is preliminary data.</text>
</comment>
<dbReference type="OrthoDB" id="9776552at2"/>
<keyword evidence="12" id="KW-0812">Transmembrane</keyword>
<dbReference type="SMART" id="SM00304">
    <property type="entry name" value="HAMP"/>
    <property type="match status" value="1"/>
</dbReference>
<dbReference type="PROSITE" id="PS50885">
    <property type="entry name" value="HAMP"/>
    <property type="match status" value="1"/>
</dbReference>
<feature type="domain" description="HAMP" evidence="14">
    <location>
        <begin position="307"/>
        <end position="359"/>
    </location>
</feature>
<evidence type="ECO:0000259" key="14">
    <source>
        <dbReference type="PROSITE" id="PS50885"/>
    </source>
</evidence>
<dbReference type="AlphaFoldDB" id="A0A5C4T1T6"/>
<feature type="transmembrane region" description="Helical" evidence="12">
    <location>
        <begin position="20"/>
        <end position="40"/>
    </location>
</feature>
<proteinExistence type="predicted"/>
<evidence type="ECO:0000259" key="13">
    <source>
        <dbReference type="PROSITE" id="PS50109"/>
    </source>
</evidence>
<keyword evidence="5" id="KW-0597">Phosphoprotein</keyword>
<feature type="domain" description="Histidine kinase" evidence="13">
    <location>
        <begin position="400"/>
        <end position="587"/>
    </location>
</feature>
<keyword evidence="9" id="KW-0067">ATP-binding</keyword>
<keyword evidence="6" id="KW-0808">Transferase</keyword>
<keyword evidence="12" id="KW-1133">Transmembrane helix</keyword>
<dbReference type="SUPFAM" id="SSF158472">
    <property type="entry name" value="HAMP domain-like"/>
    <property type="match status" value="1"/>
</dbReference>
<dbReference type="PROSITE" id="PS50109">
    <property type="entry name" value="HIS_KIN"/>
    <property type="match status" value="1"/>
</dbReference>
<evidence type="ECO:0000256" key="10">
    <source>
        <dbReference type="ARBA" id="ARBA00023012"/>
    </source>
</evidence>
<dbReference type="InterPro" id="IPR036890">
    <property type="entry name" value="HATPase_C_sf"/>
</dbReference>
<dbReference type="Pfam" id="PF06580">
    <property type="entry name" value="His_kinase"/>
    <property type="match status" value="1"/>
</dbReference>
<comment type="subcellular location">
    <subcellularLocation>
        <location evidence="2">Cell membrane</location>
        <topology evidence="2">Multi-pass membrane protein</topology>
    </subcellularLocation>
</comment>
<dbReference type="GO" id="GO:0000155">
    <property type="term" value="F:phosphorelay sensor kinase activity"/>
    <property type="evidence" value="ECO:0007669"/>
    <property type="project" value="InterPro"/>
</dbReference>
<evidence type="ECO:0000256" key="11">
    <source>
        <dbReference type="ARBA" id="ARBA00023136"/>
    </source>
</evidence>
<dbReference type="InterPro" id="IPR003594">
    <property type="entry name" value="HATPase_dom"/>
</dbReference>
<evidence type="ECO:0000256" key="7">
    <source>
        <dbReference type="ARBA" id="ARBA00022741"/>
    </source>
</evidence>
<dbReference type="CDD" id="cd06225">
    <property type="entry name" value="HAMP"/>
    <property type="match status" value="1"/>
</dbReference>
<evidence type="ECO:0000256" key="8">
    <source>
        <dbReference type="ARBA" id="ARBA00022777"/>
    </source>
</evidence>
<evidence type="ECO:0000313" key="15">
    <source>
        <dbReference type="EMBL" id="TNJ62720.1"/>
    </source>
</evidence>
<evidence type="ECO:0000256" key="9">
    <source>
        <dbReference type="ARBA" id="ARBA00022840"/>
    </source>
</evidence>
<dbReference type="Gene3D" id="6.10.340.10">
    <property type="match status" value="1"/>
</dbReference>
<evidence type="ECO:0000256" key="4">
    <source>
        <dbReference type="ARBA" id="ARBA00022475"/>
    </source>
</evidence>
<dbReference type="EC" id="2.7.13.3" evidence="3"/>
<keyword evidence="8 15" id="KW-0418">Kinase</keyword>
<dbReference type="InterPro" id="IPR010559">
    <property type="entry name" value="Sig_transdc_His_kin_internal"/>
</dbReference>
<keyword evidence="4" id="KW-1003">Cell membrane</keyword>
<evidence type="ECO:0000256" key="5">
    <source>
        <dbReference type="ARBA" id="ARBA00022553"/>
    </source>
</evidence>
<sequence length="597" mass="67505">MHTVFQRLYDRFTQHIQVRLTIYFLLILLPLMLIGLFANARSQDIVERKTGERAQGALQSAAEYIDLIVQNVDNLSTLLSTDSQLVGLLERTGAEPGPQSILDFTQIFKEITETTSIHQTLSSISVLHLPSEFMIVSNYGGKRLQGAGEHEAVRMAIEGNGARVVYSPAAKSDALNGTFTDDRIYFLRTMDLYNRFRQPNILILSVKKETLLKLMNSLLASEHAQIELRSGSGELLVVGTGGEHAPGGGEERLLTVRAQARYSDWSLILTQPESELNRETGQLRLYTYFIIGLSVLLALGIAWVVYRSIASPLDSLAYGMKQVRTGNLNVRLANKRKDELGYLTGTFNQMVEDQKQLIQGYYEQQLRLSKTELKFLQSQINPHFLYNTLDSIYWMANQYEAREIKEMVLNLSKFFRLSLNKGRETFPLRETVDHLHYYIRIQQIRFSQRVSVRYDISDDCAAIPVLKLLLQPLVENAILHGLEQREQQGELTIAGYLDDGMLVLSVKDNGIGLPPARLLYIQEELGQLQAAPLTLTPFEEESGKDDLFGLRNVAARMKMYYGAEAGLAIDSKEGEGTKVILRLPLEKCEVRDEFADR</sequence>
<dbReference type="Proteomes" id="UP000307943">
    <property type="component" value="Unassembled WGS sequence"/>
</dbReference>
<dbReference type="GO" id="GO:0005524">
    <property type="term" value="F:ATP binding"/>
    <property type="evidence" value="ECO:0007669"/>
    <property type="project" value="UniProtKB-KW"/>
</dbReference>
<dbReference type="PANTHER" id="PTHR34220:SF7">
    <property type="entry name" value="SENSOR HISTIDINE KINASE YPDA"/>
    <property type="match status" value="1"/>
</dbReference>
<dbReference type="Gene3D" id="3.30.565.10">
    <property type="entry name" value="Histidine kinase-like ATPase, C-terminal domain"/>
    <property type="match status" value="1"/>
</dbReference>